<accession>A0A0F7SS77</accession>
<dbReference type="EMBL" id="LN483142">
    <property type="protein sequence ID" value="CED82878.1"/>
    <property type="molecule type" value="Genomic_DNA"/>
</dbReference>
<dbReference type="PANTHER" id="PTHR40124">
    <property type="match status" value="1"/>
</dbReference>
<dbReference type="PANTHER" id="PTHR40124:SF1">
    <property type="entry name" value="DISAGGREGATASE RELATED REPEAT PROTEIN"/>
    <property type="match status" value="1"/>
</dbReference>
<name>A0A0F7SS77_PHARH</name>
<protein>
    <recommendedName>
        <fullName evidence="2">Polysaccharide lyase 14 domain-containing protein</fullName>
    </recommendedName>
</protein>
<dbReference type="Pfam" id="PF21294">
    <property type="entry name" value="Polysacc_lyase_14"/>
    <property type="match status" value="1"/>
</dbReference>
<feature type="domain" description="Polysaccharide lyase 14" evidence="2">
    <location>
        <begin position="193"/>
        <end position="405"/>
    </location>
</feature>
<evidence type="ECO:0000259" key="2">
    <source>
        <dbReference type="Pfam" id="PF21294"/>
    </source>
</evidence>
<reference evidence="3" key="1">
    <citation type="submission" date="2014-08" db="EMBL/GenBank/DDBJ databases">
        <authorList>
            <person name="Sharma Rahul"/>
            <person name="Thines Marco"/>
        </authorList>
    </citation>
    <scope>NUCLEOTIDE SEQUENCE</scope>
</reference>
<evidence type="ECO:0000256" key="1">
    <source>
        <dbReference type="SAM" id="SignalP"/>
    </source>
</evidence>
<dbReference type="AlphaFoldDB" id="A0A0F7SS77"/>
<feature type="signal peptide" evidence="1">
    <location>
        <begin position="1"/>
        <end position="18"/>
    </location>
</feature>
<proteinExistence type="predicted"/>
<sequence length="411" mass="43477">MLVSNSLLALSLPVMIMASSFQHGGLFRQHKHPRRALEASKSNEAVRAAQPFVIENYVTKEDVVRREKHLERKRKRVSKRKVCSSAASSAVQPSSTVNAASATTTPMAAATTATAASSTINTQSSSYTTSASASASTAKAVTLSAVSSASSYSFTSGWTCSSTSTSGLTSVSLNTAIKASKGKIGTINTSSPDGSTALAVTYLGGKYGSSGGISYYTKWDDSIRYATEIVLGYSVYFTDGFQWVQGGKMVGSYGGQDGIYGCSGGSQENRDICNSIRLMWRTNGAMEIYTYLPKTDANKAACEASGSGSVCTNDDYGLSFGRGNGYWSTGSWQTVQIHVKLNDIGSANGFMKLVVNGVQTIDAENVELRATSDPFFQGMFVSTFFGGSGSQYAPSSDQHAYYKDFSVGVIA</sequence>
<dbReference type="Gene3D" id="2.60.120.200">
    <property type="match status" value="1"/>
</dbReference>
<dbReference type="InterPro" id="IPR048958">
    <property type="entry name" value="Polysacc_lyase_14"/>
</dbReference>
<feature type="chain" id="PRO_5002522202" description="Polysaccharide lyase 14 domain-containing protein" evidence="1">
    <location>
        <begin position="19"/>
        <end position="411"/>
    </location>
</feature>
<evidence type="ECO:0000313" key="3">
    <source>
        <dbReference type="EMBL" id="CED82878.1"/>
    </source>
</evidence>
<organism evidence="3">
    <name type="scientific">Phaffia rhodozyma</name>
    <name type="common">Yeast</name>
    <name type="synonym">Xanthophyllomyces dendrorhous</name>
    <dbReference type="NCBI Taxonomy" id="264483"/>
    <lineage>
        <taxon>Eukaryota</taxon>
        <taxon>Fungi</taxon>
        <taxon>Dikarya</taxon>
        <taxon>Basidiomycota</taxon>
        <taxon>Agaricomycotina</taxon>
        <taxon>Tremellomycetes</taxon>
        <taxon>Cystofilobasidiales</taxon>
        <taxon>Mrakiaceae</taxon>
        <taxon>Phaffia</taxon>
    </lineage>
</organism>
<keyword evidence="1" id="KW-0732">Signal</keyword>